<dbReference type="SUPFAM" id="SSF88713">
    <property type="entry name" value="Glycoside hydrolase/deacetylase"/>
    <property type="match status" value="1"/>
</dbReference>
<dbReference type="Proteomes" id="UP000430670">
    <property type="component" value="Unassembled WGS sequence"/>
</dbReference>
<proteinExistence type="predicted"/>
<dbReference type="Gene3D" id="3.20.20.370">
    <property type="entry name" value="Glycoside hydrolase/deacetylase"/>
    <property type="match status" value="1"/>
</dbReference>
<gene>
    <name evidence="1" type="ORF">GJ688_03700</name>
</gene>
<dbReference type="InterPro" id="IPR011330">
    <property type="entry name" value="Glyco_hydro/deAcase_b/a-brl"/>
</dbReference>
<dbReference type="EMBL" id="WNKU01000002">
    <property type="protein sequence ID" value="MTV48085.1"/>
    <property type="molecule type" value="Genomic_DNA"/>
</dbReference>
<evidence type="ECO:0000313" key="2">
    <source>
        <dbReference type="Proteomes" id="UP000430670"/>
    </source>
</evidence>
<name>A0A6I3SH02_HELMO</name>
<dbReference type="GO" id="GO:0005975">
    <property type="term" value="P:carbohydrate metabolic process"/>
    <property type="evidence" value="ECO:0007669"/>
    <property type="project" value="InterPro"/>
</dbReference>
<protein>
    <submittedName>
        <fullName evidence="1">DUF2334 domain-containing protein</fullName>
    </submittedName>
</protein>
<comment type="caution">
    <text evidence="1">The sequence shown here is derived from an EMBL/GenBank/DDBJ whole genome shotgun (WGS) entry which is preliminary data.</text>
</comment>
<keyword evidence="2" id="KW-1185">Reference proteome</keyword>
<dbReference type="Pfam" id="PF10096">
    <property type="entry name" value="DUF2334"/>
    <property type="match status" value="1"/>
</dbReference>
<sequence>MNNNIGCRRQSSIIFLMLISIFLGSTLSPLALTAGATPIPEKKLVKSVLIVYPDGRAFRGTTARQEQDWAQMMQNLLGHFEVNISLCTTADYHEGQLESFDGLIYLGTFEEKVSPRLLQDIAQTAKPVMWLGKNIDELGDAGGPRFVTKLMARQKSNYEYKGKSLTNPKEVTLNLIEKYPQDSQIWAWVDSPQGRHPFGLQRQNFWYVANTDLHSKTYLLVADQLFDFMGKQAQTEKWATLRIEDVHPLRSPETLREIADVLKARQIPFMVTVIPVYVNPQTNSRVLLAEKPELIEALRYMEACGGTILIHGFTHQVGNDETALGFEFWDAAHERAIVPPERPQWAEERLSQGIFDLRSLGLHPFGMTVPHYAMGSETYKAMRRQVTLLAGSPQISDQSRQTQKIPYILKKDQYGYLVVPENLGMVDMNLADPVTPMLEEARDIALVRECAAGAFFHSFLEPTSLAKLVDGLKEQGFAFLDVRSLPVQEVNADPSKLTGQDLFWDPLLQGSFRSESGSGLAPAVKDTVESTLAVLLTGIGIGWAIRRRNDEKR</sequence>
<reference evidence="1 2" key="1">
    <citation type="submission" date="2019-11" db="EMBL/GenBank/DDBJ databases">
        <title>Whole-genome sequence of a the green, strictly anaerobic photosynthetic bacterium Heliobacillus mobilis DSM 6151.</title>
        <authorList>
            <person name="Kyndt J.A."/>
            <person name="Meyer T.E."/>
        </authorList>
    </citation>
    <scope>NUCLEOTIDE SEQUENCE [LARGE SCALE GENOMIC DNA]</scope>
    <source>
        <strain evidence="1 2">DSM 6151</strain>
    </source>
</reference>
<organism evidence="1 2">
    <name type="scientific">Heliobacterium mobile</name>
    <name type="common">Heliobacillus mobilis</name>
    <dbReference type="NCBI Taxonomy" id="28064"/>
    <lineage>
        <taxon>Bacteria</taxon>
        <taxon>Bacillati</taxon>
        <taxon>Bacillota</taxon>
        <taxon>Clostridia</taxon>
        <taxon>Eubacteriales</taxon>
        <taxon>Heliobacteriaceae</taxon>
        <taxon>Heliobacterium</taxon>
    </lineage>
</organism>
<dbReference type="InterPro" id="IPR018763">
    <property type="entry name" value="DUF2334"/>
</dbReference>
<dbReference type="AlphaFoldDB" id="A0A6I3SH02"/>
<dbReference type="CDD" id="cd10923">
    <property type="entry name" value="CE4_COG5298"/>
    <property type="match status" value="1"/>
</dbReference>
<accession>A0A6I3SH02</accession>
<evidence type="ECO:0000313" key="1">
    <source>
        <dbReference type="EMBL" id="MTV48085.1"/>
    </source>
</evidence>